<keyword evidence="8" id="KW-1185">Reference proteome</keyword>
<dbReference type="SMART" id="SM00478">
    <property type="entry name" value="ENDO3c"/>
    <property type="match status" value="1"/>
</dbReference>
<evidence type="ECO:0000256" key="5">
    <source>
        <dbReference type="SAM" id="MobiDB-lite"/>
    </source>
</evidence>
<dbReference type="EMBL" id="JAAEDL010000019">
    <property type="protein sequence ID" value="MBR0682480.1"/>
    <property type="molecule type" value="Genomic_DNA"/>
</dbReference>
<evidence type="ECO:0000256" key="3">
    <source>
        <dbReference type="ARBA" id="ARBA00022763"/>
    </source>
</evidence>
<evidence type="ECO:0000256" key="2">
    <source>
        <dbReference type="ARBA" id="ARBA00012000"/>
    </source>
</evidence>
<dbReference type="GO" id="GO:0043916">
    <property type="term" value="F:DNA-7-methylguanine glycosylase activity"/>
    <property type="evidence" value="ECO:0007669"/>
    <property type="project" value="TreeGrafter"/>
</dbReference>
<evidence type="ECO:0000313" key="8">
    <source>
        <dbReference type="Proteomes" id="UP001138709"/>
    </source>
</evidence>
<keyword evidence="4" id="KW-0234">DNA repair</keyword>
<dbReference type="InterPro" id="IPR051912">
    <property type="entry name" value="Alkylbase_DNA_Glycosylase/TA"/>
</dbReference>
<feature type="region of interest" description="Disordered" evidence="5">
    <location>
        <begin position="1"/>
        <end position="42"/>
    </location>
</feature>
<dbReference type="Pfam" id="PF00730">
    <property type="entry name" value="HhH-GPD"/>
    <property type="match status" value="1"/>
</dbReference>
<sequence length="249" mass="26014">MATPPQGAGNAARHFPPGRRSREAAGVDSPLPTAPAASPRPPAWAEEGIAALGRADPDFARILPAAGPLPWRRRDPGFAGLLRTICGQMISNQAAAAIWGRLAALPGVLEPAGLLALTDEALRGAGLSRPKVLHVRALARAVAEGSLDLAALREAPDEEAVAAIAAIPGLGPWTAQVHLLFGFERPDVFPAGDVALAAGLTHLKSLPERPKPKVLAGMALAWSPWRSLAARLLWHHWRHATGRPAGEAP</sequence>
<dbReference type="EC" id="3.2.2.21" evidence="2"/>
<dbReference type="Proteomes" id="UP001138709">
    <property type="component" value="Unassembled WGS sequence"/>
</dbReference>
<dbReference type="InterPro" id="IPR003265">
    <property type="entry name" value="HhH-GPD_domain"/>
</dbReference>
<evidence type="ECO:0000256" key="4">
    <source>
        <dbReference type="ARBA" id="ARBA00023204"/>
    </source>
</evidence>
<dbReference type="Gene3D" id="1.10.340.30">
    <property type="entry name" value="Hypothetical protein, domain 2"/>
    <property type="match status" value="1"/>
</dbReference>
<organism evidence="7 8">
    <name type="scientific">Neoroseomonas eburnea</name>
    <dbReference type="NCBI Taxonomy" id="1346889"/>
    <lineage>
        <taxon>Bacteria</taxon>
        <taxon>Pseudomonadati</taxon>
        <taxon>Pseudomonadota</taxon>
        <taxon>Alphaproteobacteria</taxon>
        <taxon>Acetobacterales</taxon>
        <taxon>Acetobacteraceae</taxon>
        <taxon>Neoroseomonas</taxon>
    </lineage>
</organism>
<dbReference type="Gene3D" id="1.10.1670.40">
    <property type="match status" value="1"/>
</dbReference>
<dbReference type="SUPFAM" id="SSF48150">
    <property type="entry name" value="DNA-glycosylase"/>
    <property type="match status" value="1"/>
</dbReference>
<dbReference type="GO" id="GO:0006307">
    <property type="term" value="P:DNA alkylation repair"/>
    <property type="evidence" value="ECO:0007669"/>
    <property type="project" value="TreeGrafter"/>
</dbReference>
<gene>
    <name evidence="7" type="ORF">GXW74_18455</name>
</gene>
<evidence type="ECO:0000313" key="7">
    <source>
        <dbReference type="EMBL" id="MBR0682480.1"/>
    </source>
</evidence>
<proteinExistence type="predicted"/>
<reference evidence="7" key="2">
    <citation type="journal article" date="2021" name="Syst. Appl. Microbiol.">
        <title>Roseomonas hellenica sp. nov., isolated from roots of wild-growing Alkanna tinctoria.</title>
        <authorList>
            <person name="Rat A."/>
            <person name="Naranjo H.D."/>
            <person name="Lebbe L."/>
            <person name="Cnockaert M."/>
            <person name="Krigas N."/>
            <person name="Grigoriadou K."/>
            <person name="Maloupa E."/>
            <person name="Willems A."/>
        </authorList>
    </citation>
    <scope>NUCLEOTIDE SEQUENCE</scope>
    <source>
        <strain evidence="7">LMG 31228</strain>
    </source>
</reference>
<dbReference type="InterPro" id="IPR011257">
    <property type="entry name" value="DNA_glycosylase"/>
</dbReference>
<dbReference type="GO" id="GO:0005737">
    <property type="term" value="C:cytoplasm"/>
    <property type="evidence" value="ECO:0007669"/>
    <property type="project" value="TreeGrafter"/>
</dbReference>
<comment type="catalytic activity">
    <reaction evidence="1">
        <text>Hydrolysis of alkylated DNA, releasing 3-methyladenine, 3-methylguanine, 7-methylguanine and 7-methyladenine.</text>
        <dbReference type="EC" id="3.2.2.21"/>
    </reaction>
</comment>
<name>A0A9X9XFJ4_9PROT</name>
<dbReference type="CDD" id="cd00056">
    <property type="entry name" value="ENDO3c"/>
    <property type="match status" value="1"/>
</dbReference>
<dbReference type="PANTHER" id="PTHR43003">
    <property type="entry name" value="DNA-3-METHYLADENINE GLYCOSYLASE"/>
    <property type="match status" value="1"/>
</dbReference>
<dbReference type="GO" id="GO:0008725">
    <property type="term" value="F:DNA-3-methyladenine glycosylase activity"/>
    <property type="evidence" value="ECO:0007669"/>
    <property type="project" value="TreeGrafter"/>
</dbReference>
<comment type="caution">
    <text evidence="7">The sequence shown here is derived from an EMBL/GenBank/DDBJ whole genome shotgun (WGS) entry which is preliminary data.</text>
</comment>
<dbReference type="PANTHER" id="PTHR43003:SF5">
    <property type="entry name" value="DNA-3-METHYLADENINE GLYCOSYLASE"/>
    <property type="match status" value="1"/>
</dbReference>
<dbReference type="AlphaFoldDB" id="A0A9X9XFJ4"/>
<evidence type="ECO:0000256" key="1">
    <source>
        <dbReference type="ARBA" id="ARBA00000086"/>
    </source>
</evidence>
<dbReference type="GO" id="GO:0032131">
    <property type="term" value="F:alkylated DNA binding"/>
    <property type="evidence" value="ECO:0007669"/>
    <property type="project" value="TreeGrafter"/>
</dbReference>
<dbReference type="GO" id="GO:0006285">
    <property type="term" value="P:base-excision repair, AP site formation"/>
    <property type="evidence" value="ECO:0007669"/>
    <property type="project" value="TreeGrafter"/>
</dbReference>
<keyword evidence="3" id="KW-0227">DNA damage</keyword>
<dbReference type="GO" id="GO:0032993">
    <property type="term" value="C:protein-DNA complex"/>
    <property type="evidence" value="ECO:0007669"/>
    <property type="project" value="TreeGrafter"/>
</dbReference>
<protein>
    <recommendedName>
        <fullName evidence="2">DNA-3-methyladenine glycosylase II</fullName>
        <ecNumber evidence="2">3.2.2.21</ecNumber>
    </recommendedName>
</protein>
<feature type="domain" description="HhH-GPD" evidence="6">
    <location>
        <begin position="86"/>
        <end position="238"/>
    </location>
</feature>
<accession>A0A9X9XFJ4</accession>
<evidence type="ECO:0000259" key="6">
    <source>
        <dbReference type="SMART" id="SM00478"/>
    </source>
</evidence>
<reference evidence="7" key="1">
    <citation type="submission" date="2020-01" db="EMBL/GenBank/DDBJ databases">
        <authorList>
            <person name="Rat A."/>
        </authorList>
    </citation>
    <scope>NUCLEOTIDE SEQUENCE</scope>
    <source>
        <strain evidence="7">LMG 31228</strain>
    </source>
</reference>